<keyword evidence="2" id="KW-1185">Reference proteome</keyword>
<dbReference type="EMBL" id="CM056742">
    <property type="protein sequence ID" value="KAJ8675944.1"/>
    <property type="molecule type" value="Genomic_DNA"/>
</dbReference>
<dbReference type="Proteomes" id="UP001239111">
    <property type="component" value="Chromosome 2"/>
</dbReference>
<organism evidence="1 2">
    <name type="scientific">Eretmocerus hayati</name>
    <dbReference type="NCBI Taxonomy" id="131215"/>
    <lineage>
        <taxon>Eukaryota</taxon>
        <taxon>Metazoa</taxon>
        <taxon>Ecdysozoa</taxon>
        <taxon>Arthropoda</taxon>
        <taxon>Hexapoda</taxon>
        <taxon>Insecta</taxon>
        <taxon>Pterygota</taxon>
        <taxon>Neoptera</taxon>
        <taxon>Endopterygota</taxon>
        <taxon>Hymenoptera</taxon>
        <taxon>Apocrita</taxon>
        <taxon>Proctotrupomorpha</taxon>
        <taxon>Chalcidoidea</taxon>
        <taxon>Aphelinidae</taxon>
        <taxon>Aphelininae</taxon>
        <taxon>Eretmocerus</taxon>
    </lineage>
</organism>
<sequence length="540" mass="61926">MDSIVNGKVKDLQAALFPVQPIPGNTIANQCLQTRFGIERKDLDSVLSLTSGLVRCRSETKENFQTLLIDSNLSGSEAISQDARWPTECQVLKDRVRHMDYSPSEPEPFYNPTGKEPRPKPVGDESGTILFRYCPTGATNYFSRSCTGGCTVANPETIEENGDCVIRSSANDLCFESRFESGNLGKVIKITDTFYQLHLRKDLYTQKHMQWYYFRITNMKSGTMYRLSIVNLCKEDSLYNEGLRPLLYSTRDAKLKSIGWRRCGENISYYRNDSSDEEKEKYTLTFNIYFPHDQDIVYLAHCYPYTYTDLQEYLSKIASDPIKSRFTKLRLLCRSLAGNCVYYLTITAPTVNDEARRKKGIVLTARVHPGETPSSWIMKGIIDFLTGESNQARELRERFIFKLVPMLNPDGVIVGNNRCSLSGKDLNRQYRTVMRESYPSVWHTKLMIRRLMDECGIAMYCDIHAHSRKHNIFIYGCESKRPGYAGKLAEQVFPLMLHKNAADKVRIMKWIFDELEIATRPELGSEIHSIIINGKVSSRI</sequence>
<evidence type="ECO:0000313" key="2">
    <source>
        <dbReference type="Proteomes" id="UP001239111"/>
    </source>
</evidence>
<reference evidence="1" key="1">
    <citation type="submission" date="2023-04" db="EMBL/GenBank/DDBJ databases">
        <title>A chromosome-level genome assembly of the parasitoid wasp Eretmocerus hayati.</title>
        <authorList>
            <person name="Zhong Y."/>
            <person name="Liu S."/>
            <person name="Liu Y."/>
        </authorList>
    </citation>
    <scope>NUCLEOTIDE SEQUENCE</scope>
    <source>
        <strain evidence="1">ZJU_SS_LIU_2023</strain>
    </source>
</reference>
<evidence type="ECO:0000313" key="1">
    <source>
        <dbReference type="EMBL" id="KAJ8675944.1"/>
    </source>
</evidence>
<accession>A0ACC2NXZ6</accession>
<gene>
    <name evidence="1" type="ORF">QAD02_011730</name>
</gene>
<name>A0ACC2NXZ6_9HYME</name>
<comment type="caution">
    <text evidence="1">The sequence shown here is derived from an EMBL/GenBank/DDBJ whole genome shotgun (WGS) entry which is preliminary data.</text>
</comment>
<protein>
    <submittedName>
        <fullName evidence="1">Uncharacterized protein</fullName>
    </submittedName>
</protein>
<proteinExistence type="predicted"/>